<dbReference type="Pfam" id="PF12487">
    <property type="entry name" value="DUF3703"/>
    <property type="match status" value="1"/>
</dbReference>
<accession>A0ABY2XHN0</accession>
<reference evidence="1 2" key="1">
    <citation type="submission" date="2019-05" db="EMBL/GenBank/DDBJ databases">
        <title>Genome of Alcanivorax gelatiniphagus, an oil degrading marine bacteria.</title>
        <authorList>
            <person name="Kwon K.K."/>
        </authorList>
    </citation>
    <scope>NUCLEOTIDE SEQUENCE [LARGE SCALE GENOMIC DNA]</scope>
    <source>
        <strain evidence="1 2">MEBiC 08158</strain>
    </source>
</reference>
<dbReference type="Proteomes" id="UP000739180">
    <property type="component" value="Unassembled WGS sequence"/>
</dbReference>
<dbReference type="RefSeq" id="WP_138773358.1">
    <property type="nucleotide sequence ID" value="NZ_JBHSSX010000025.1"/>
</dbReference>
<sequence>MKPRLRRAFRHEMDLARLAYQEGDWQAAFRHLERAHIIGQRFIGPHTLAHWWMLRVGWRRRDAREVRGQLPRLVAALLLSRIWVPAGNTGSADVSPIKPMPIPADLVALLRRR</sequence>
<dbReference type="EMBL" id="VCQT01000044">
    <property type="protein sequence ID" value="TMW11261.1"/>
    <property type="molecule type" value="Genomic_DNA"/>
</dbReference>
<comment type="caution">
    <text evidence="1">The sequence shown here is derived from an EMBL/GenBank/DDBJ whole genome shotgun (WGS) entry which is preliminary data.</text>
</comment>
<gene>
    <name evidence="1" type="ORF">FGS76_14465</name>
</gene>
<evidence type="ECO:0000313" key="1">
    <source>
        <dbReference type="EMBL" id="TMW11261.1"/>
    </source>
</evidence>
<keyword evidence="2" id="KW-1185">Reference proteome</keyword>
<name>A0ABY2XHN0_9GAMM</name>
<evidence type="ECO:0000313" key="2">
    <source>
        <dbReference type="Proteomes" id="UP000739180"/>
    </source>
</evidence>
<protein>
    <submittedName>
        <fullName evidence="1">DUF3703 domain-containing protein</fullName>
    </submittedName>
</protein>
<dbReference type="InterPro" id="IPR022172">
    <property type="entry name" value="DUF3703"/>
</dbReference>
<proteinExistence type="predicted"/>
<organism evidence="1 2">
    <name type="scientific">Alloalcanivorax gelatiniphagus</name>
    <dbReference type="NCBI Taxonomy" id="1194167"/>
    <lineage>
        <taxon>Bacteria</taxon>
        <taxon>Pseudomonadati</taxon>
        <taxon>Pseudomonadota</taxon>
        <taxon>Gammaproteobacteria</taxon>
        <taxon>Oceanospirillales</taxon>
        <taxon>Alcanivoracaceae</taxon>
        <taxon>Alloalcanivorax</taxon>
    </lineage>
</organism>